<evidence type="ECO:0000313" key="7">
    <source>
        <dbReference type="EMBL" id="KAH0524107.1"/>
    </source>
</evidence>
<keyword evidence="3" id="KW-0285">Flavoprotein</keyword>
<gene>
    <name evidence="7" type="ORF">TsFJ059_009017</name>
</gene>
<dbReference type="PANTHER" id="PTHR10961">
    <property type="entry name" value="PEROXISOMAL SARCOSINE OXIDASE"/>
    <property type="match status" value="1"/>
</dbReference>
<keyword evidence="4" id="KW-0274">FAD</keyword>
<comment type="cofactor">
    <cofactor evidence="1">
        <name>FAD</name>
        <dbReference type="ChEBI" id="CHEBI:57692"/>
    </cofactor>
</comment>
<evidence type="ECO:0000256" key="3">
    <source>
        <dbReference type="ARBA" id="ARBA00022630"/>
    </source>
</evidence>
<dbReference type="GO" id="GO:0050660">
    <property type="term" value="F:flavin adenine dinucleotide binding"/>
    <property type="evidence" value="ECO:0007669"/>
    <property type="project" value="InterPro"/>
</dbReference>
<evidence type="ECO:0000256" key="2">
    <source>
        <dbReference type="ARBA" id="ARBA00010989"/>
    </source>
</evidence>
<name>A0A9P8KLA9_9HYPO</name>
<protein>
    <recommendedName>
        <fullName evidence="6">FAD dependent oxidoreductase domain-containing protein</fullName>
    </recommendedName>
</protein>
<dbReference type="InterPro" id="IPR006076">
    <property type="entry name" value="FAD-dep_OxRdtase"/>
</dbReference>
<dbReference type="GO" id="GO:0008115">
    <property type="term" value="F:sarcosine oxidase activity"/>
    <property type="evidence" value="ECO:0007669"/>
    <property type="project" value="TreeGrafter"/>
</dbReference>
<feature type="domain" description="FAD dependent oxidoreductase" evidence="6">
    <location>
        <begin position="7"/>
        <end position="388"/>
    </location>
</feature>
<keyword evidence="8" id="KW-1185">Reference proteome</keyword>
<dbReference type="Gene3D" id="3.30.9.10">
    <property type="entry name" value="D-Amino Acid Oxidase, subunit A, domain 2"/>
    <property type="match status" value="1"/>
</dbReference>
<reference evidence="7 8" key="1">
    <citation type="submission" date="2021-08" db="EMBL/GenBank/DDBJ databases">
        <title>The highly contiguous genome resource for Trichoderma semiorbis FJ059, a fungal antagonistic to plant pathogens.</title>
        <authorList>
            <person name="Liu T."/>
        </authorList>
    </citation>
    <scope>NUCLEOTIDE SEQUENCE [LARGE SCALE GENOMIC DNA]</scope>
    <source>
        <strain evidence="7 8">FJ059</strain>
    </source>
</reference>
<evidence type="ECO:0000256" key="1">
    <source>
        <dbReference type="ARBA" id="ARBA00001974"/>
    </source>
</evidence>
<dbReference type="Pfam" id="PF01266">
    <property type="entry name" value="DAO"/>
    <property type="match status" value="1"/>
</dbReference>
<organism evidence="7 8">
    <name type="scientific">Trichoderma semiorbis</name>
    <dbReference type="NCBI Taxonomy" id="1491008"/>
    <lineage>
        <taxon>Eukaryota</taxon>
        <taxon>Fungi</taxon>
        <taxon>Dikarya</taxon>
        <taxon>Ascomycota</taxon>
        <taxon>Pezizomycotina</taxon>
        <taxon>Sordariomycetes</taxon>
        <taxon>Hypocreomycetidae</taxon>
        <taxon>Hypocreales</taxon>
        <taxon>Hypocreaceae</taxon>
        <taxon>Trichoderma</taxon>
    </lineage>
</organism>
<evidence type="ECO:0000256" key="4">
    <source>
        <dbReference type="ARBA" id="ARBA00022827"/>
    </source>
</evidence>
<dbReference type="InterPro" id="IPR036188">
    <property type="entry name" value="FAD/NAD-bd_sf"/>
</dbReference>
<dbReference type="InterPro" id="IPR045170">
    <property type="entry name" value="MTOX"/>
</dbReference>
<keyword evidence="5" id="KW-0560">Oxidoreductase</keyword>
<dbReference type="AlphaFoldDB" id="A0A9P8KLA9"/>
<evidence type="ECO:0000259" key="6">
    <source>
        <dbReference type="Pfam" id="PF01266"/>
    </source>
</evidence>
<proteinExistence type="inferred from homology"/>
<evidence type="ECO:0000256" key="5">
    <source>
        <dbReference type="ARBA" id="ARBA00023002"/>
    </source>
</evidence>
<dbReference type="Proteomes" id="UP000826573">
    <property type="component" value="Unassembled WGS sequence"/>
</dbReference>
<sequence length="450" mass="49446">MADEVYDVVVIGGGPIGLAAAYEAAKEGAKVVVLEQNNFFNHAGSSNDLARMFRTMYTEDYMADLAKEALALWDDLERDSGTPLRWMSGLLNFGDKDYGGDTPEGTLLGPIANLERLGMTYQELSAKEIEARYPFKNLDPKYIGLFAPDNGVINVQLLLRTLYKLSLDYGATAKQHTKVQAIKPSKHSHYAWDVHAVHHETDAAVFKAKKIIIASGAYVNHVLKPSFDISLDLDIWEMVFSYFNCNAGPKGTIFPSMWFQFAPDKDGRSQLFYGFPALPWGPPNLARIAVDAATRRIKDPNERLTSTINPEDIADTQEFIRNHCVNVDPTIPALTSSCLQTNVFDNMFVLDFVPEKYLNGGAKDSVVVFTAGWAMKFVPMLGKALADMALKGSSPYARKEFAITRTDSATGKGIIVEGGSENRSTKSSAFVSTHQASGSSFAGLHNTARQ</sequence>
<dbReference type="SUPFAM" id="SSF51905">
    <property type="entry name" value="FAD/NAD(P)-binding domain"/>
    <property type="match status" value="1"/>
</dbReference>
<dbReference type="PANTHER" id="PTHR10961:SF7">
    <property type="entry name" value="FAD DEPENDENT OXIDOREDUCTASE DOMAIN-CONTAINING PROTEIN"/>
    <property type="match status" value="1"/>
</dbReference>
<dbReference type="Gene3D" id="3.50.50.60">
    <property type="entry name" value="FAD/NAD(P)-binding domain"/>
    <property type="match status" value="1"/>
</dbReference>
<accession>A0A9P8KLA9</accession>
<evidence type="ECO:0000313" key="8">
    <source>
        <dbReference type="Proteomes" id="UP000826573"/>
    </source>
</evidence>
<comment type="similarity">
    <text evidence="2">Belongs to the MSOX/MTOX family.</text>
</comment>
<comment type="caution">
    <text evidence="7">The sequence shown here is derived from an EMBL/GenBank/DDBJ whole genome shotgun (WGS) entry which is preliminary data.</text>
</comment>
<dbReference type="EMBL" id="JAIMJC010000006">
    <property type="protein sequence ID" value="KAH0524107.1"/>
    <property type="molecule type" value="Genomic_DNA"/>
</dbReference>